<protein>
    <recommendedName>
        <fullName evidence="3">Beta-xylosidase C-terminal Concanavalin A-like domain-containing protein</fullName>
    </recommendedName>
</protein>
<dbReference type="Proteomes" id="UP001501222">
    <property type="component" value="Unassembled WGS sequence"/>
</dbReference>
<reference evidence="2" key="1">
    <citation type="journal article" date="2019" name="Int. J. Syst. Evol. Microbiol.">
        <title>The Global Catalogue of Microorganisms (GCM) 10K type strain sequencing project: providing services to taxonomists for standard genome sequencing and annotation.</title>
        <authorList>
            <consortium name="The Broad Institute Genomics Platform"/>
            <consortium name="The Broad Institute Genome Sequencing Center for Infectious Disease"/>
            <person name="Wu L."/>
            <person name="Ma J."/>
        </authorList>
    </citation>
    <scope>NUCLEOTIDE SEQUENCE [LARGE SCALE GENOMIC DNA]</scope>
    <source>
        <strain evidence="2">JCM 16928</strain>
    </source>
</reference>
<comment type="caution">
    <text evidence="1">The sequence shown here is derived from an EMBL/GenBank/DDBJ whole genome shotgun (WGS) entry which is preliminary data.</text>
</comment>
<keyword evidence="2" id="KW-1185">Reference proteome</keyword>
<accession>A0ABP6VT41</accession>
<evidence type="ECO:0000313" key="1">
    <source>
        <dbReference type="EMBL" id="GAA3540181.1"/>
    </source>
</evidence>
<organism evidence="1 2">
    <name type="scientific">Kribbella ginsengisoli</name>
    <dbReference type="NCBI Taxonomy" id="363865"/>
    <lineage>
        <taxon>Bacteria</taxon>
        <taxon>Bacillati</taxon>
        <taxon>Actinomycetota</taxon>
        <taxon>Actinomycetes</taxon>
        <taxon>Propionibacteriales</taxon>
        <taxon>Kribbellaceae</taxon>
        <taxon>Kribbella</taxon>
    </lineage>
</organism>
<evidence type="ECO:0000313" key="2">
    <source>
        <dbReference type="Proteomes" id="UP001501222"/>
    </source>
</evidence>
<dbReference type="EMBL" id="BAABAA010000001">
    <property type="protein sequence ID" value="GAA3540181.1"/>
    <property type="molecule type" value="Genomic_DNA"/>
</dbReference>
<sequence length="85" mass="8344">MDFAQLPGIAAPAWVRLSRSGDTIAGSCSTDGTTWQPVGSVTVPAGASLDAGLFMSAANGGNGIRGAVRFAGFTAADQSAGSGVR</sequence>
<gene>
    <name evidence="1" type="ORF">GCM10022235_04610</name>
</gene>
<evidence type="ECO:0008006" key="3">
    <source>
        <dbReference type="Google" id="ProtNLM"/>
    </source>
</evidence>
<dbReference type="RefSeq" id="WP_344836728.1">
    <property type="nucleotide sequence ID" value="NZ_BAABAA010000001.1"/>
</dbReference>
<proteinExistence type="predicted"/>
<dbReference type="Gene3D" id="2.60.120.200">
    <property type="match status" value="1"/>
</dbReference>
<name>A0ABP6VT41_9ACTN</name>